<dbReference type="Pfam" id="PF17989">
    <property type="entry name" value="ALP_N"/>
    <property type="match status" value="1"/>
</dbReference>
<evidence type="ECO:0000259" key="2">
    <source>
        <dbReference type="Pfam" id="PF21522"/>
    </source>
</evidence>
<dbReference type="SUPFAM" id="SSF53067">
    <property type="entry name" value="Actin-like ATPase domain"/>
    <property type="match status" value="2"/>
</dbReference>
<dbReference type="Gene3D" id="3.30.420.40">
    <property type="match status" value="2"/>
</dbReference>
<protein>
    <submittedName>
        <fullName evidence="3">Uncharacterized protein</fullName>
    </submittedName>
</protein>
<dbReference type="InterPro" id="IPR040607">
    <property type="entry name" value="ALP_N"/>
</dbReference>
<accession>A0A1F5YE10</accession>
<dbReference type="InterPro" id="IPR043129">
    <property type="entry name" value="ATPase_NBD"/>
</dbReference>
<organism evidence="3 4">
    <name type="scientific">Candidatus Glassbacteria bacterium GWA2_58_10</name>
    <dbReference type="NCBI Taxonomy" id="1817865"/>
    <lineage>
        <taxon>Bacteria</taxon>
        <taxon>Candidatus Glassiibacteriota</taxon>
    </lineage>
</organism>
<evidence type="ECO:0000313" key="3">
    <source>
        <dbReference type="EMBL" id="OGF98379.1"/>
    </source>
</evidence>
<dbReference type="CDD" id="cd24025">
    <property type="entry name" value="ASKHA_NBD_ParM_pCBH-like"/>
    <property type="match status" value="1"/>
</dbReference>
<comment type="caution">
    <text evidence="3">The sequence shown here is derived from an EMBL/GenBank/DDBJ whole genome shotgun (WGS) entry which is preliminary data.</text>
</comment>
<feature type="domain" description="Actin-like protein N-terminal" evidence="1">
    <location>
        <begin position="5"/>
        <end position="158"/>
    </location>
</feature>
<proteinExistence type="predicted"/>
<name>A0A1F5YE10_9BACT</name>
<dbReference type="Pfam" id="PF21522">
    <property type="entry name" value="MreB-like_C"/>
    <property type="match status" value="1"/>
</dbReference>
<dbReference type="Proteomes" id="UP000176992">
    <property type="component" value="Unassembled WGS sequence"/>
</dbReference>
<feature type="domain" description="Actin homologue MreB-like C-terminal" evidence="2">
    <location>
        <begin position="183"/>
        <end position="302"/>
    </location>
</feature>
<dbReference type="AlphaFoldDB" id="A0A1F5YE10"/>
<dbReference type="InterPro" id="IPR049067">
    <property type="entry name" value="MreB-like_C"/>
</dbReference>
<sequence length="362" mass="41308">MEYLGVDVGFGYTKAYDGDRSVIFKSIIGDAAEIQFQSGFSEGGELENLHLTIDDKEYYVGDMAEKQSNVREFTLDQNTLLENSAKVMALTALALFTSQGSREFSVVTGLPIRYFKQYRTRYVNMLEGQHKVITHYHGESQEKTIDIRKVRVLPQPFGSVFNLLMNNHGRIVDKDVARQKFGIIDIGFRTTDYSITDRLRYIERGSRTTDTGISKAFSLISRKILEQGGINVELFRLFEPVKKGRIRIRGKEFSLADLREEVMRQLSTAIVSDMERLWVDDWDVEFVLLTGGGSADLAPILEKLIEGQTRVISADTDMRLANVIGYLKYAKYIDLMEKRRQLPGEEPLEEAVQEEQPEKQEA</sequence>
<dbReference type="EMBL" id="MFIV01000117">
    <property type="protein sequence ID" value="OGF98379.1"/>
    <property type="molecule type" value="Genomic_DNA"/>
</dbReference>
<evidence type="ECO:0000259" key="1">
    <source>
        <dbReference type="Pfam" id="PF17989"/>
    </source>
</evidence>
<gene>
    <name evidence="3" type="ORF">A2Z86_02865</name>
</gene>
<evidence type="ECO:0000313" key="4">
    <source>
        <dbReference type="Proteomes" id="UP000176992"/>
    </source>
</evidence>
<reference evidence="3 4" key="1">
    <citation type="journal article" date="2016" name="Nat. Commun.">
        <title>Thousands of microbial genomes shed light on interconnected biogeochemical processes in an aquifer system.</title>
        <authorList>
            <person name="Anantharaman K."/>
            <person name="Brown C.T."/>
            <person name="Hug L.A."/>
            <person name="Sharon I."/>
            <person name="Castelle C.J."/>
            <person name="Probst A.J."/>
            <person name="Thomas B.C."/>
            <person name="Singh A."/>
            <person name="Wilkins M.J."/>
            <person name="Karaoz U."/>
            <person name="Brodie E.L."/>
            <person name="Williams K.H."/>
            <person name="Hubbard S.S."/>
            <person name="Banfield J.F."/>
        </authorList>
    </citation>
    <scope>NUCLEOTIDE SEQUENCE [LARGE SCALE GENOMIC DNA]</scope>
</reference>